<feature type="modified residue" description="4-aspartylphosphate" evidence="2">
    <location>
        <position position="55"/>
    </location>
</feature>
<dbReference type="InterPro" id="IPR001789">
    <property type="entry name" value="Sig_transdc_resp-reg_receiver"/>
</dbReference>
<reference evidence="4 5" key="1">
    <citation type="journal article" date="2020" name="J Geophys Res Biogeosci">
        <title>Magnetotaxis as an Adaptation to Enable Bacterial Shuttling of Microbial Sulfur and Sulfur Cycling Across Aquatic Oxic#Anoxic Interfaces.</title>
        <authorList>
            <person name="Li J."/>
            <person name="Liu P."/>
            <person name="Wang J."/>
            <person name="Roberts A.P."/>
            <person name="Pan Y."/>
        </authorList>
    </citation>
    <scope>NUCLEOTIDE SEQUENCE [LARGE SCALE GENOMIC DNA]</scope>
    <source>
        <strain evidence="4 5">MYR-1_YQ</strain>
    </source>
</reference>
<dbReference type="PROSITE" id="PS50110">
    <property type="entry name" value="RESPONSE_REGULATORY"/>
    <property type="match status" value="1"/>
</dbReference>
<dbReference type="RefSeq" id="WP_218253378.1">
    <property type="nucleotide sequence ID" value="NZ_JABXWD010000336.1"/>
</dbReference>
<proteinExistence type="predicted"/>
<dbReference type="InterPro" id="IPR050595">
    <property type="entry name" value="Bact_response_regulator"/>
</dbReference>
<dbReference type="PANTHER" id="PTHR44591:SF3">
    <property type="entry name" value="RESPONSE REGULATORY DOMAIN-CONTAINING PROTEIN"/>
    <property type="match status" value="1"/>
</dbReference>
<evidence type="ECO:0000313" key="5">
    <source>
        <dbReference type="Proteomes" id="UP001196980"/>
    </source>
</evidence>
<organism evidence="4 5">
    <name type="scientific">Candidatus Magnetobacterium casense</name>
    <dbReference type="NCBI Taxonomy" id="1455061"/>
    <lineage>
        <taxon>Bacteria</taxon>
        <taxon>Pseudomonadati</taxon>
        <taxon>Nitrospirota</taxon>
        <taxon>Thermodesulfovibrionia</taxon>
        <taxon>Thermodesulfovibrionales</taxon>
        <taxon>Candidatus Magnetobacteriaceae</taxon>
        <taxon>Candidatus Magnetobacterium</taxon>
    </lineage>
</organism>
<evidence type="ECO:0000256" key="1">
    <source>
        <dbReference type="ARBA" id="ARBA00022553"/>
    </source>
</evidence>
<feature type="domain" description="Response regulatory" evidence="3">
    <location>
        <begin position="4"/>
        <end position="120"/>
    </location>
</feature>
<accession>A0ABS6S1P2</accession>
<dbReference type="Pfam" id="PF00072">
    <property type="entry name" value="Response_reg"/>
    <property type="match status" value="1"/>
</dbReference>
<name>A0ABS6S1P2_9BACT</name>
<dbReference type="Proteomes" id="UP001196980">
    <property type="component" value="Unassembled WGS sequence"/>
</dbReference>
<evidence type="ECO:0000256" key="2">
    <source>
        <dbReference type="PROSITE-ProRule" id="PRU00169"/>
    </source>
</evidence>
<evidence type="ECO:0000313" key="4">
    <source>
        <dbReference type="EMBL" id="MBV6342764.1"/>
    </source>
</evidence>
<dbReference type="SMART" id="SM00448">
    <property type="entry name" value="REC"/>
    <property type="match status" value="1"/>
</dbReference>
<keyword evidence="1 2" id="KW-0597">Phosphoprotein</keyword>
<protein>
    <submittedName>
        <fullName evidence="4">Response regulator</fullName>
    </submittedName>
</protein>
<dbReference type="PANTHER" id="PTHR44591">
    <property type="entry name" value="STRESS RESPONSE REGULATOR PROTEIN 1"/>
    <property type="match status" value="1"/>
</dbReference>
<evidence type="ECO:0000259" key="3">
    <source>
        <dbReference type="PROSITE" id="PS50110"/>
    </source>
</evidence>
<keyword evidence="5" id="KW-1185">Reference proteome</keyword>
<gene>
    <name evidence="4" type="ORF">HWQ67_14350</name>
</gene>
<dbReference type="EMBL" id="JABXWD010000336">
    <property type="protein sequence ID" value="MBV6342764.1"/>
    <property type="molecule type" value="Genomic_DNA"/>
</dbReference>
<comment type="caution">
    <text evidence="4">The sequence shown here is derived from an EMBL/GenBank/DDBJ whole genome shotgun (WGS) entry which is preliminary data.</text>
</comment>
<sequence length="152" mass="17552">MVDMVLLVEDEPKTGEILKKALEYEIKDISVTWVQDGKSAMGEMERGKFDLIILDLRLPDFDGAELLKMIRTVDKYAEVIVYTNYQDPTVMKELIKNRIGAYINKGPESDVWEIVEWAKDYLAPFTAQEREELLAALPEGMFQEAGRRDKYL</sequence>